<reference evidence="2" key="1">
    <citation type="journal article" date="2019" name="Int. J. Syst. Evol. Microbiol.">
        <title>The Global Catalogue of Microorganisms (GCM) 10K type strain sequencing project: providing services to taxonomists for standard genome sequencing and annotation.</title>
        <authorList>
            <consortium name="The Broad Institute Genomics Platform"/>
            <consortium name="The Broad Institute Genome Sequencing Center for Infectious Disease"/>
            <person name="Wu L."/>
            <person name="Ma J."/>
        </authorList>
    </citation>
    <scope>NUCLEOTIDE SEQUENCE [LARGE SCALE GENOMIC DNA]</scope>
    <source>
        <strain evidence="2">JCM 17337</strain>
    </source>
</reference>
<evidence type="ECO:0000313" key="1">
    <source>
        <dbReference type="EMBL" id="GAA3771275.1"/>
    </source>
</evidence>
<dbReference type="Proteomes" id="UP001500748">
    <property type="component" value="Unassembled WGS sequence"/>
</dbReference>
<name>A0ABP7GN19_9FLAO</name>
<dbReference type="EMBL" id="BAABDU010000004">
    <property type="protein sequence ID" value="GAA3771275.1"/>
    <property type="molecule type" value="Genomic_DNA"/>
</dbReference>
<dbReference type="RefSeq" id="WP_345145091.1">
    <property type="nucleotide sequence ID" value="NZ_BAABDU010000004.1"/>
</dbReference>
<keyword evidence="2" id="KW-1185">Reference proteome</keyword>
<gene>
    <name evidence="1" type="ORF">GCM10022423_26630</name>
</gene>
<proteinExistence type="predicted"/>
<evidence type="ECO:0000313" key="2">
    <source>
        <dbReference type="Proteomes" id="UP001500748"/>
    </source>
</evidence>
<sequence length="104" mass="12076">METNETKNLNRLKELTALYFKTLKPVNNNQDDYVIQIKVANYFELGCIITDLLKLCILALDHDMTNIDKKKNQAINVSLILETVLQFFPLDEMEFLGYVGEVFE</sequence>
<protein>
    <submittedName>
        <fullName evidence="1">Uncharacterized protein</fullName>
    </submittedName>
</protein>
<organism evidence="1 2">
    <name type="scientific">Flavobacterium ginsengiterrae</name>
    <dbReference type="NCBI Taxonomy" id="871695"/>
    <lineage>
        <taxon>Bacteria</taxon>
        <taxon>Pseudomonadati</taxon>
        <taxon>Bacteroidota</taxon>
        <taxon>Flavobacteriia</taxon>
        <taxon>Flavobacteriales</taxon>
        <taxon>Flavobacteriaceae</taxon>
        <taxon>Flavobacterium</taxon>
    </lineage>
</organism>
<comment type="caution">
    <text evidence="1">The sequence shown here is derived from an EMBL/GenBank/DDBJ whole genome shotgun (WGS) entry which is preliminary data.</text>
</comment>
<accession>A0ABP7GN19</accession>